<evidence type="ECO:0008006" key="3">
    <source>
        <dbReference type="Google" id="ProtNLM"/>
    </source>
</evidence>
<evidence type="ECO:0000313" key="1">
    <source>
        <dbReference type="EMBL" id="MDV2476080.1"/>
    </source>
</evidence>
<protein>
    <recommendedName>
        <fullName evidence="3">Lipoprotein LppU</fullName>
    </recommendedName>
</protein>
<dbReference type="EMBL" id="WBMO01000001">
    <property type="protein sequence ID" value="MDV2476080.1"/>
    <property type="molecule type" value="Genomic_DNA"/>
</dbReference>
<comment type="caution">
    <text evidence="1">The sequence shown here is derived from an EMBL/GenBank/DDBJ whole genome shotgun (WGS) entry which is preliminary data.</text>
</comment>
<evidence type="ECO:0000313" key="2">
    <source>
        <dbReference type="Proteomes" id="UP001275440"/>
    </source>
</evidence>
<organism evidence="1 2">
    <name type="scientific">Rhodococcus zopfii</name>
    <dbReference type="NCBI Taxonomy" id="43772"/>
    <lineage>
        <taxon>Bacteria</taxon>
        <taxon>Bacillati</taxon>
        <taxon>Actinomycetota</taxon>
        <taxon>Actinomycetes</taxon>
        <taxon>Mycobacteriales</taxon>
        <taxon>Nocardiaceae</taxon>
        <taxon>Rhodococcus</taxon>
    </lineage>
</organism>
<dbReference type="Proteomes" id="UP001275440">
    <property type="component" value="Unassembled WGS sequence"/>
</dbReference>
<gene>
    <name evidence="1" type="ORF">F8M49_13350</name>
</gene>
<name>A0ABU3WQ07_9NOCA</name>
<keyword evidence="2" id="KW-1185">Reference proteome</keyword>
<proteinExistence type="predicted"/>
<sequence length="149" mass="15672">MAGQQGIDQGGATDIDVTVGDCVTLGGTMSAATIDEAVCGSPESNYRVIAKAEQNTQCPTDADQVYYETLNGTEQGALCLDIDWVLDGCMSIPTGTDDPHRVDCTDPAATNVERVTAILEDTTDVAGCSDGGYTYPERRFTVCTESVTT</sequence>
<accession>A0ABU3WQ07</accession>
<reference evidence="1 2" key="1">
    <citation type="submission" date="2019-10" db="EMBL/GenBank/DDBJ databases">
        <title>Draft Genome Assembly of Rhodococcus zopfii DSM44189.</title>
        <authorList>
            <person name="Sutton J.M."/>
            <person name="Akob D.M."/>
            <person name="Bushman T.J."/>
        </authorList>
    </citation>
    <scope>NUCLEOTIDE SEQUENCE [LARGE SCALE GENOMIC DNA]</scope>
    <source>
        <strain evidence="1 2">DSM 44189</strain>
    </source>
</reference>